<name>A0A8H6CBW6_9LECA</name>
<dbReference type="GeneID" id="59331285"/>
<accession>A0A8H6CBW6</accession>
<reference evidence="1 2" key="1">
    <citation type="journal article" date="2020" name="Genomics">
        <title>Complete, high-quality genomes from long-read metagenomic sequencing of two wolf lichen thalli reveals enigmatic genome architecture.</title>
        <authorList>
            <person name="McKenzie S.K."/>
            <person name="Walston R.F."/>
            <person name="Allen J.L."/>
        </authorList>
    </citation>
    <scope>NUCLEOTIDE SEQUENCE [LARGE SCALE GENOMIC DNA]</scope>
    <source>
        <strain evidence="1">WasteWater1</strain>
    </source>
</reference>
<gene>
    <name evidence="1" type="ORF">HO133_002873</name>
</gene>
<comment type="caution">
    <text evidence="1">The sequence shown here is derived from an EMBL/GenBank/DDBJ whole genome shotgun (WGS) entry which is preliminary data.</text>
</comment>
<dbReference type="RefSeq" id="XP_037149876.1">
    <property type="nucleotide sequence ID" value="XM_037293798.1"/>
</dbReference>
<sequence length="310" mass="35848">MAAASGPAQEEYIWNDDTPSGFLKLSAEIRNKVYYLTLVTGSVTVKDVHPEEWQADKEAGHATRSSYKTKDHDGDMCSHANAYPQSKRCTFKGEQWKNAKVSYTLRRESYLTPPTIAMLALNHQIRAEAIPVFYGGNEIRFNSMSAVLPFVRDRSELSLQSMQYFHLDIGITAYKCQASRQEGWARIFAEFPRLRPLNLQKLTMRIYDPECRYAWKLKLDTKMQRWVHEMAKSITNLDMLGVTFDFSVLGELTSDEMVKEYSPTQELLWQFLAPKMLKKVGDEPHDAHSLLKRRIRDDLHEDSYEDEVGF</sequence>
<protein>
    <submittedName>
        <fullName evidence="1">Uncharacterized protein</fullName>
    </submittedName>
</protein>
<proteinExistence type="predicted"/>
<dbReference type="PANTHER" id="PTHR42085">
    <property type="entry name" value="F-BOX DOMAIN-CONTAINING PROTEIN"/>
    <property type="match status" value="1"/>
</dbReference>
<dbReference type="Proteomes" id="UP000593566">
    <property type="component" value="Unassembled WGS sequence"/>
</dbReference>
<evidence type="ECO:0000313" key="2">
    <source>
        <dbReference type="Proteomes" id="UP000593566"/>
    </source>
</evidence>
<keyword evidence="2" id="KW-1185">Reference proteome</keyword>
<dbReference type="InterPro" id="IPR038883">
    <property type="entry name" value="AN11006-like"/>
</dbReference>
<dbReference type="PANTHER" id="PTHR42085:SF4">
    <property type="entry name" value="F-BOX DOMAIN-CONTAINING PROTEIN"/>
    <property type="match status" value="1"/>
</dbReference>
<dbReference type="AlphaFoldDB" id="A0A8H6CBW6"/>
<evidence type="ECO:0000313" key="1">
    <source>
        <dbReference type="EMBL" id="KAF6220441.1"/>
    </source>
</evidence>
<dbReference type="EMBL" id="JACCJB010000016">
    <property type="protein sequence ID" value="KAF6220441.1"/>
    <property type="molecule type" value="Genomic_DNA"/>
</dbReference>
<organism evidence="1 2">
    <name type="scientific">Letharia lupina</name>
    <dbReference type="NCBI Taxonomy" id="560253"/>
    <lineage>
        <taxon>Eukaryota</taxon>
        <taxon>Fungi</taxon>
        <taxon>Dikarya</taxon>
        <taxon>Ascomycota</taxon>
        <taxon>Pezizomycotina</taxon>
        <taxon>Lecanoromycetes</taxon>
        <taxon>OSLEUM clade</taxon>
        <taxon>Lecanoromycetidae</taxon>
        <taxon>Lecanorales</taxon>
        <taxon>Lecanorineae</taxon>
        <taxon>Parmeliaceae</taxon>
        <taxon>Letharia</taxon>
    </lineage>
</organism>